<dbReference type="InterPro" id="IPR036278">
    <property type="entry name" value="Sialidase_sf"/>
</dbReference>
<evidence type="ECO:0000259" key="3">
    <source>
        <dbReference type="Pfam" id="PF22925"/>
    </source>
</evidence>
<dbReference type="VEuPathDB" id="TriTrypDB:C3747_45g21"/>
<dbReference type="SUPFAM" id="SSF49899">
    <property type="entry name" value="Concanavalin A-like lectins/glucanases"/>
    <property type="match status" value="1"/>
</dbReference>
<protein>
    <submittedName>
        <fullName evidence="4">Putative trans-sialidase, Group VI</fullName>
    </submittedName>
</protein>
<dbReference type="VEuPathDB" id="TriTrypDB:ECC02_010367"/>
<dbReference type="VEuPathDB" id="TriTrypDB:TcYC6_0128200"/>
<evidence type="ECO:0000259" key="2">
    <source>
        <dbReference type="Pfam" id="PF13859"/>
    </source>
</evidence>
<dbReference type="Proteomes" id="UP000246121">
    <property type="component" value="Unassembled WGS sequence"/>
</dbReference>
<evidence type="ECO:0000313" key="4">
    <source>
        <dbReference type="EMBL" id="PWU93337.1"/>
    </source>
</evidence>
<dbReference type="AlphaFoldDB" id="A0A2V2VA02"/>
<dbReference type="VEuPathDB" id="TriTrypDB:Tc_MARK_5374"/>
<dbReference type="VEuPathDB" id="TriTrypDB:TcCL_Unassigned02793"/>
<dbReference type="Pfam" id="PF13859">
    <property type="entry name" value="BNR_3"/>
    <property type="match status" value="1"/>
</dbReference>
<dbReference type="Gene3D" id="2.120.10.10">
    <property type="match status" value="1"/>
</dbReference>
<dbReference type="Pfam" id="PF22925">
    <property type="entry name" value="TS_C"/>
    <property type="match status" value="1"/>
</dbReference>
<feature type="region of interest" description="Disordered" evidence="1">
    <location>
        <begin position="813"/>
        <end position="950"/>
    </location>
</feature>
<dbReference type="VEuPathDB" id="TriTrypDB:C4B63_32g139"/>
<dbReference type="Gene3D" id="2.60.120.200">
    <property type="match status" value="1"/>
</dbReference>
<dbReference type="VEuPathDB" id="TriTrypDB:TcG_12528"/>
<feature type="domain" description="Trans-sialidase C-terminal" evidence="3">
    <location>
        <begin position="580"/>
        <end position="786"/>
    </location>
</feature>
<dbReference type="VEuPathDB" id="TriTrypDB:TCDM_12231"/>
<sequence length="1000" mass="106379">MMVPLTVDGSRCSLFRPLFLAYFLPIPLSITHEEGNQAPIATVKFEGTERTNSTHTAHTHTHIYMLSRVAAVKAPRTHNRRRVTGSSGRRREGRESEPPRPNMSRHHFYSALLFLFLVVCCGTGGAASGEVTAPGSGNAKTYFDWRDAKDGETVSSLRVPSLVGMNGDVFAVAEAHCTGKKDTDEGSFTGIASELLELTGEQKEEELDKTKLKTQVLDKCPFEGGNCPSQTAAKEGGSQSETKVHVSRPTTVVDGSDIYMLAGNYSNKGVSEDQAGDWGLLLVSGNVSTVDGKRIYWTDVDTLPISSNTEQYEYVAELLGSGGSGVKMNDGTLVFPVEGIKSNGAAGVTDTVSLVIYSLKDAASWKLSKGMSADGCSDPSVVEWEKGKKLMMMTACDDGRRRVYESVDKGESWTEALGTLSRVWGNKHTGPEKGVGSGLITAKIDNRDVMLVTLPVYPRNTENEGNGKGVLRLWLTDNTHIVDIGPVSEKEDDVTASSLLYESGDNNNEKLIALYEKKKGGDEESSYGMASVRLTAHLKRVKDVLKAWKEVDERVSQLCTTENVVRDTSTGTACTTDVKITDGLVGFLSGNFSDDTWRDEYLGVNATVNNKGVAKKTDNGVQFTGRGAGAEWPVGSQGENQLYHFANYNFTLVATVSIDGEPTEGNIPVLGVKMAGDENPVLLGLSYDKEKKWMLLCDGGENKERSSTWEKGKKHQVAIVLRNGNQGTAYVDGERVGEDAQCELETTDSKETSHFYIGGDGDKTRKQEGVSVTVTNVLLYNRPLDSTELDAFNPNKAPISPQVPENAQGTLLQSSAGQPLSDPKLLNENKGVGGGSASTSAPSTVTTSTGKEQSAIQLSSETSPGGEKNVDGGSSSNDDQTVVTVGGDTVPGDGPPQTPAGTPATADANTPTATGKRKVEPAVTTGVSASSGEDGETAGGTDAQGEEGIHSQDREVNATALNSSLGNLSQGNNSDGGTMHGNGLLPSLLFLLGLWEFAAL</sequence>
<reference evidence="4 5" key="1">
    <citation type="journal article" date="2018" name="Microb. Genom.">
        <title>Expanding an expanded genome: long-read sequencing of Trypanosoma cruzi.</title>
        <authorList>
            <person name="Berna L."/>
            <person name="Rodriguez M."/>
            <person name="Chiribao M.L."/>
            <person name="Parodi-Talice A."/>
            <person name="Pita S."/>
            <person name="Rijo G."/>
            <person name="Alvarez-Valin F."/>
            <person name="Robello C."/>
        </authorList>
    </citation>
    <scope>NUCLEOTIDE SEQUENCE [LARGE SCALE GENOMIC DNA]</scope>
    <source>
        <strain evidence="4 5">Dm28c</strain>
    </source>
</reference>
<comment type="caution">
    <text evidence="4">The sequence shown here is derived from an EMBL/GenBank/DDBJ whole genome shotgun (WGS) entry which is preliminary data.</text>
</comment>
<gene>
    <name evidence="4" type="ORF">C4B63_32g139</name>
</gene>
<evidence type="ECO:0000256" key="1">
    <source>
        <dbReference type="SAM" id="MobiDB-lite"/>
    </source>
</evidence>
<dbReference type="InterPro" id="IPR008377">
    <property type="entry name" value="Sialidase_trypan"/>
</dbReference>
<dbReference type="VEuPathDB" id="TriTrypDB:Tc_MARK_10316"/>
<feature type="compositionally biased region" description="Polar residues" evidence="1">
    <location>
        <begin position="851"/>
        <end position="863"/>
    </location>
</feature>
<dbReference type="VEuPathDB" id="TriTrypDB:TcCLB.506885.480"/>
<proteinExistence type="predicted"/>
<organism evidence="4 5">
    <name type="scientific">Trypanosoma cruzi</name>
    <dbReference type="NCBI Taxonomy" id="5693"/>
    <lineage>
        <taxon>Eukaryota</taxon>
        <taxon>Discoba</taxon>
        <taxon>Euglenozoa</taxon>
        <taxon>Kinetoplastea</taxon>
        <taxon>Metakinetoplastina</taxon>
        <taxon>Trypanosomatida</taxon>
        <taxon>Trypanosomatidae</taxon>
        <taxon>Trypanosoma</taxon>
        <taxon>Schizotrypanum</taxon>
    </lineage>
</organism>
<dbReference type="InterPro" id="IPR055239">
    <property type="entry name" value="TS_C"/>
</dbReference>
<dbReference type="InterPro" id="IPR013320">
    <property type="entry name" value="ConA-like_dom_sf"/>
</dbReference>
<dbReference type="InterPro" id="IPR011040">
    <property type="entry name" value="Sialidase"/>
</dbReference>
<dbReference type="CDD" id="cd15482">
    <property type="entry name" value="Sialidase_non-viral"/>
    <property type="match status" value="1"/>
</dbReference>
<evidence type="ECO:0000313" key="5">
    <source>
        <dbReference type="Proteomes" id="UP000246121"/>
    </source>
</evidence>
<accession>A0A2V2VA02</accession>
<feature type="compositionally biased region" description="Basic and acidic residues" evidence="1">
    <location>
        <begin position="89"/>
        <end position="98"/>
    </location>
</feature>
<dbReference type="EMBL" id="PRFA01000032">
    <property type="protein sequence ID" value="PWU93337.1"/>
    <property type="molecule type" value="Genomic_DNA"/>
</dbReference>
<dbReference type="InterPro" id="IPR021287">
    <property type="entry name" value="Trans-sialidase_CS"/>
</dbReference>
<dbReference type="VEuPathDB" id="TriTrypDB:TcCLB.510419.20"/>
<dbReference type="VEuPathDB" id="TriTrypDB:TcCLB.511183.400"/>
<feature type="compositionally biased region" description="Low complexity" evidence="1">
    <location>
        <begin position="837"/>
        <end position="850"/>
    </location>
</feature>
<feature type="region of interest" description="Disordered" evidence="1">
    <location>
        <begin position="74"/>
        <end position="102"/>
    </location>
</feature>
<dbReference type="VEuPathDB" id="TriTrypDB:TcBrA4_0140330"/>
<dbReference type="VEuPathDB" id="TriTrypDB:TCSYLVIO_008101"/>
<name>A0A2V2VA02_TRYCR</name>
<feature type="domain" description="Sialidase" evidence="2">
    <location>
        <begin position="159"/>
        <end position="516"/>
    </location>
</feature>
<dbReference type="VEuPathDB" id="TriTrypDB:BCY84_21304"/>
<dbReference type="SUPFAM" id="SSF50939">
    <property type="entry name" value="Sialidases"/>
    <property type="match status" value="1"/>
</dbReference>
<dbReference type="Pfam" id="PF11052">
    <property type="entry name" value="Tr-sialidase_C"/>
    <property type="match status" value="1"/>
</dbReference>
<dbReference type="PRINTS" id="PR01803">
    <property type="entry name" value="TCSIALIDASE"/>
</dbReference>
<dbReference type="VEuPathDB" id="TriTrypDB:TCSYLVIO_006640"/>
<dbReference type="GO" id="GO:0004308">
    <property type="term" value="F:exo-alpha-sialidase activity"/>
    <property type="evidence" value="ECO:0007669"/>
    <property type="project" value="InterPro"/>
</dbReference>
<feature type="compositionally biased region" description="Low complexity" evidence="1">
    <location>
        <begin position="899"/>
        <end position="914"/>
    </location>
</feature>
<feature type="compositionally biased region" description="Low complexity" evidence="1">
    <location>
        <begin position="878"/>
        <end position="892"/>
    </location>
</feature>